<proteinExistence type="inferred from homology"/>
<dbReference type="Proteomes" id="UP000565262">
    <property type="component" value="Unassembled WGS sequence"/>
</dbReference>
<evidence type="ECO:0000256" key="2">
    <source>
        <dbReference type="ARBA" id="ARBA00022490"/>
    </source>
</evidence>
<dbReference type="Gene3D" id="3.40.50.150">
    <property type="entry name" value="Vaccinia Virus protein VP39"/>
    <property type="match status" value="1"/>
</dbReference>
<sequence length="300" mass="33407">MPWLQIKIDTNPSHAEILEELLMAAGANAITLEDCKDQPLFEPIRGTTPLWQDTRITGLFDADQDAQAMTRAIRAGWEDIFPATDFPPVKVEILEDKDWEREWMDNFHPIQVGERLWICPSWKDAPDHNAVNLTLDPGLAFGTGTHPTTFMCLKWLDQNDISGKTVVDYGCGSGILGVAALLLGAKQAWGVDNDPQALIATRDNTRRNNLPDEQFEVFMPGKLEDTRADLMLANILAGPLIDLAPVITELVRHEGQLVLSGILQHQADEVIGAYSPWFDFDPVQALDEWVCLSAVKIRQG</sequence>
<dbReference type="PIRSF" id="PIRSF000401">
    <property type="entry name" value="RPL11_MTase"/>
    <property type="match status" value="1"/>
</dbReference>
<dbReference type="EC" id="2.1.1.-" evidence="6"/>
<evidence type="ECO:0000256" key="6">
    <source>
        <dbReference type="HAMAP-Rule" id="MF_00735"/>
    </source>
</evidence>
<evidence type="ECO:0000256" key="3">
    <source>
        <dbReference type="ARBA" id="ARBA00022603"/>
    </source>
</evidence>
<dbReference type="GO" id="GO:0005829">
    <property type="term" value="C:cytosol"/>
    <property type="evidence" value="ECO:0007669"/>
    <property type="project" value="TreeGrafter"/>
</dbReference>
<dbReference type="PANTHER" id="PTHR43648">
    <property type="entry name" value="ELECTRON TRANSFER FLAVOPROTEIN BETA SUBUNIT LYSINE METHYLTRANSFERASE"/>
    <property type="match status" value="1"/>
</dbReference>
<dbReference type="Pfam" id="PF06325">
    <property type="entry name" value="PrmA"/>
    <property type="match status" value="1"/>
</dbReference>
<dbReference type="GO" id="GO:0032259">
    <property type="term" value="P:methylation"/>
    <property type="evidence" value="ECO:0007669"/>
    <property type="project" value="UniProtKB-KW"/>
</dbReference>
<comment type="catalytic activity">
    <reaction evidence="6">
        <text>L-lysyl-[protein] + 3 S-adenosyl-L-methionine = N(6),N(6),N(6)-trimethyl-L-lysyl-[protein] + 3 S-adenosyl-L-homocysteine + 3 H(+)</text>
        <dbReference type="Rhea" id="RHEA:54192"/>
        <dbReference type="Rhea" id="RHEA-COMP:9752"/>
        <dbReference type="Rhea" id="RHEA-COMP:13826"/>
        <dbReference type="ChEBI" id="CHEBI:15378"/>
        <dbReference type="ChEBI" id="CHEBI:29969"/>
        <dbReference type="ChEBI" id="CHEBI:57856"/>
        <dbReference type="ChEBI" id="CHEBI:59789"/>
        <dbReference type="ChEBI" id="CHEBI:61961"/>
    </reaction>
</comment>
<comment type="caution">
    <text evidence="7">The sequence shown here is derived from an EMBL/GenBank/DDBJ whole genome shotgun (WGS) entry which is preliminary data.</text>
</comment>
<dbReference type="RefSeq" id="WP_182810224.1">
    <property type="nucleotide sequence ID" value="NZ_JACJFM010000028.1"/>
</dbReference>
<dbReference type="InterPro" id="IPR050078">
    <property type="entry name" value="Ribosomal_L11_MeTrfase_PrmA"/>
</dbReference>
<comment type="function">
    <text evidence="6">Methylates ribosomal protein L11.</text>
</comment>
<feature type="binding site" evidence="6">
    <location>
        <position position="192"/>
    </location>
    <ligand>
        <name>S-adenosyl-L-methionine</name>
        <dbReference type="ChEBI" id="CHEBI:59789"/>
    </ligand>
</feature>
<name>A0A839IT14_9GAMM</name>
<dbReference type="SUPFAM" id="SSF53335">
    <property type="entry name" value="S-adenosyl-L-methionine-dependent methyltransferases"/>
    <property type="match status" value="1"/>
</dbReference>
<dbReference type="PANTHER" id="PTHR43648:SF1">
    <property type="entry name" value="ELECTRON TRANSFER FLAVOPROTEIN BETA SUBUNIT LYSINE METHYLTRANSFERASE"/>
    <property type="match status" value="1"/>
</dbReference>
<evidence type="ECO:0000256" key="4">
    <source>
        <dbReference type="ARBA" id="ARBA00022679"/>
    </source>
</evidence>
<evidence type="ECO:0000256" key="5">
    <source>
        <dbReference type="ARBA" id="ARBA00022691"/>
    </source>
</evidence>
<keyword evidence="7" id="KW-0689">Ribosomal protein</keyword>
<reference evidence="7 8" key="1">
    <citation type="submission" date="2020-08" db="EMBL/GenBank/DDBJ databases">
        <title>Oceanospirillum sp. nov. isolated from marine sediment.</title>
        <authorList>
            <person name="Ji X."/>
        </authorList>
    </citation>
    <scope>NUCLEOTIDE SEQUENCE [LARGE SCALE GENOMIC DNA]</scope>
    <source>
        <strain evidence="7 8">D5</strain>
    </source>
</reference>
<keyword evidence="5 6" id="KW-0949">S-adenosyl-L-methionine</keyword>
<feature type="binding site" evidence="6">
    <location>
        <position position="149"/>
    </location>
    <ligand>
        <name>S-adenosyl-L-methionine</name>
        <dbReference type="ChEBI" id="CHEBI:59789"/>
    </ligand>
</feature>
<organism evidence="7 8">
    <name type="scientific">Oceanospirillum sediminis</name>
    <dbReference type="NCBI Taxonomy" id="2760088"/>
    <lineage>
        <taxon>Bacteria</taxon>
        <taxon>Pseudomonadati</taxon>
        <taxon>Pseudomonadota</taxon>
        <taxon>Gammaproteobacteria</taxon>
        <taxon>Oceanospirillales</taxon>
        <taxon>Oceanospirillaceae</taxon>
        <taxon>Oceanospirillum</taxon>
    </lineage>
</organism>
<gene>
    <name evidence="6 7" type="primary">prmA</name>
    <name evidence="7" type="ORF">H4O21_17775</name>
</gene>
<dbReference type="AlphaFoldDB" id="A0A839IT14"/>
<keyword evidence="8" id="KW-1185">Reference proteome</keyword>
<keyword evidence="4 6" id="KW-0808">Transferase</keyword>
<evidence type="ECO:0000313" key="8">
    <source>
        <dbReference type="Proteomes" id="UP000565262"/>
    </source>
</evidence>
<comment type="similarity">
    <text evidence="1 6">Belongs to the methyltransferase superfamily. PrmA family.</text>
</comment>
<protein>
    <recommendedName>
        <fullName evidence="6">Ribosomal protein L11 methyltransferase</fullName>
        <shortName evidence="6">L11 Mtase</shortName>
        <ecNumber evidence="6">2.1.1.-</ecNumber>
    </recommendedName>
</protein>
<feature type="binding site" evidence="6">
    <location>
        <position position="234"/>
    </location>
    <ligand>
        <name>S-adenosyl-L-methionine</name>
        <dbReference type="ChEBI" id="CHEBI:59789"/>
    </ligand>
</feature>
<keyword evidence="2 6" id="KW-0963">Cytoplasm</keyword>
<evidence type="ECO:0000313" key="7">
    <source>
        <dbReference type="EMBL" id="MBB1488455.1"/>
    </source>
</evidence>
<evidence type="ECO:0000256" key="1">
    <source>
        <dbReference type="ARBA" id="ARBA00009741"/>
    </source>
</evidence>
<dbReference type="InterPro" id="IPR029063">
    <property type="entry name" value="SAM-dependent_MTases_sf"/>
</dbReference>
<dbReference type="GO" id="GO:0016279">
    <property type="term" value="F:protein-lysine N-methyltransferase activity"/>
    <property type="evidence" value="ECO:0007669"/>
    <property type="project" value="TreeGrafter"/>
</dbReference>
<dbReference type="NCBIfam" id="TIGR00406">
    <property type="entry name" value="prmA"/>
    <property type="match status" value="1"/>
</dbReference>
<accession>A0A839IT14</accession>
<comment type="subcellular location">
    <subcellularLocation>
        <location evidence="6">Cytoplasm</location>
    </subcellularLocation>
</comment>
<keyword evidence="3 6" id="KW-0489">Methyltransferase</keyword>
<dbReference type="InterPro" id="IPR004498">
    <property type="entry name" value="Ribosomal_PrmA_MeTrfase"/>
</dbReference>
<dbReference type="HAMAP" id="MF_00735">
    <property type="entry name" value="Methyltr_PrmA"/>
    <property type="match status" value="1"/>
</dbReference>
<dbReference type="EMBL" id="JACJFM010000028">
    <property type="protein sequence ID" value="MBB1488455.1"/>
    <property type="molecule type" value="Genomic_DNA"/>
</dbReference>
<dbReference type="CDD" id="cd02440">
    <property type="entry name" value="AdoMet_MTases"/>
    <property type="match status" value="1"/>
</dbReference>
<feature type="binding site" evidence="6">
    <location>
        <position position="170"/>
    </location>
    <ligand>
        <name>S-adenosyl-L-methionine</name>
        <dbReference type="ChEBI" id="CHEBI:59789"/>
    </ligand>
</feature>
<dbReference type="GO" id="GO:0005840">
    <property type="term" value="C:ribosome"/>
    <property type="evidence" value="ECO:0007669"/>
    <property type="project" value="UniProtKB-KW"/>
</dbReference>
<keyword evidence="7" id="KW-0687">Ribonucleoprotein</keyword>